<comment type="caution">
    <text evidence="6">The sequence shown here is derived from an EMBL/GenBank/DDBJ whole genome shotgun (WGS) entry which is preliminary data.</text>
</comment>
<dbReference type="RefSeq" id="WP_128761912.1">
    <property type="nucleotide sequence ID" value="NZ_QOVI01000005.1"/>
</dbReference>
<evidence type="ECO:0000256" key="2">
    <source>
        <dbReference type="ARBA" id="ARBA00023125"/>
    </source>
</evidence>
<dbReference type="PROSITE" id="PS00041">
    <property type="entry name" value="HTH_ARAC_FAMILY_1"/>
    <property type="match status" value="1"/>
</dbReference>
<dbReference type="GO" id="GO:0003700">
    <property type="term" value="F:DNA-binding transcription factor activity"/>
    <property type="evidence" value="ECO:0007669"/>
    <property type="project" value="InterPro"/>
</dbReference>
<reference evidence="6 7" key="1">
    <citation type="submission" date="2018-07" db="EMBL/GenBank/DDBJ databases">
        <title>Leeuwenhoekiella genomics.</title>
        <authorList>
            <person name="Tahon G."/>
            <person name="Willems A."/>
        </authorList>
    </citation>
    <scope>NUCLEOTIDE SEQUENCE [LARGE SCALE GENOMIC DNA]</scope>
    <source>
        <strain evidence="6 7">R-50232</strain>
    </source>
</reference>
<dbReference type="PROSITE" id="PS50885">
    <property type="entry name" value="HAMP"/>
    <property type="match status" value="1"/>
</dbReference>
<feature type="domain" description="HTH araC/xylS-type" evidence="4">
    <location>
        <begin position="201"/>
        <end position="300"/>
    </location>
</feature>
<evidence type="ECO:0000259" key="5">
    <source>
        <dbReference type="PROSITE" id="PS50885"/>
    </source>
</evidence>
<evidence type="ECO:0000259" key="4">
    <source>
        <dbReference type="PROSITE" id="PS01124"/>
    </source>
</evidence>
<dbReference type="SMART" id="SM00342">
    <property type="entry name" value="HTH_ARAC"/>
    <property type="match status" value="1"/>
</dbReference>
<dbReference type="InterPro" id="IPR018060">
    <property type="entry name" value="HTH_AraC"/>
</dbReference>
<dbReference type="Pfam" id="PF12833">
    <property type="entry name" value="HTH_18"/>
    <property type="match status" value="1"/>
</dbReference>
<accession>A0A4Q0NR22</accession>
<keyword evidence="2 6" id="KW-0238">DNA-binding</keyword>
<dbReference type="Gene3D" id="1.10.10.60">
    <property type="entry name" value="Homeodomain-like"/>
    <property type="match status" value="1"/>
</dbReference>
<sequence>MKHLNTHAKQIKTMILEMAKGNFNYRIPRTDQNSETQAIAALLNMLAQELEVSYNPFVFNAPAHSIFNVDHYLFLIDPQHRILSTNFDLDTGSPLVDQNFAHVLTEAAQQTFKKRLKTLQKQHQSHIPCKLELLAADDLLVPLEGTLFRLDYDAVAGNFLVVASRIQSHNPLIKEDDFIQEAYPVRKLEVLKNTQDIQNIQKVKAYLREYPEVRIASLKLLGLRFGLNEYKLKKGFKELYQTSVFKYQLKQRLYKARHLIRTTTDQLSCIAIKTGFKSYIHFGQVFKKEFGVAPSHYRKKNK</sequence>
<dbReference type="PANTHER" id="PTHR47893:SF1">
    <property type="entry name" value="REGULATORY PROTEIN PCHR"/>
    <property type="match status" value="1"/>
</dbReference>
<dbReference type="GO" id="GO:0043565">
    <property type="term" value="F:sequence-specific DNA binding"/>
    <property type="evidence" value="ECO:0007669"/>
    <property type="project" value="InterPro"/>
</dbReference>
<gene>
    <name evidence="6" type="ORF">DSM04_105104</name>
</gene>
<organism evidence="6 7">
    <name type="scientific">Leeuwenhoekiella aestuarii</name>
    <dbReference type="NCBI Taxonomy" id="2249426"/>
    <lineage>
        <taxon>Bacteria</taxon>
        <taxon>Pseudomonadati</taxon>
        <taxon>Bacteroidota</taxon>
        <taxon>Flavobacteriia</taxon>
        <taxon>Flavobacteriales</taxon>
        <taxon>Flavobacteriaceae</taxon>
        <taxon>Leeuwenhoekiella</taxon>
    </lineage>
</organism>
<dbReference type="AlphaFoldDB" id="A0A4Q0NR22"/>
<evidence type="ECO:0000256" key="3">
    <source>
        <dbReference type="ARBA" id="ARBA00023163"/>
    </source>
</evidence>
<dbReference type="InterPro" id="IPR053142">
    <property type="entry name" value="PchR_regulatory_protein"/>
</dbReference>
<name>A0A4Q0NR22_9FLAO</name>
<keyword evidence="3" id="KW-0804">Transcription</keyword>
<protein>
    <submittedName>
        <fullName evidence="6">AraC-like DNA-binding protein</fullName>
    </submittedName>
</protein>
<keyword evidence="1" id="KW-0805">Transcription regulation</keyword>
<dbReference type="GO" id="GO:0016020">
    <property type="term" value="C:membrane"/>
    <property type="evidence" value="ECO:0007669"/>
    <property type="project" value="InterPro"/>
</dbReference>
<evidence type="ECO:0000256" key="1">
    <source>
        <dbReference type="ARBA" id="ARBA00023015"/>
    </source>
</evidence>
<dbReference type="PRINTS" id="PR00032">
    <property type="entry name" value="HTHARAC"/>
</dbReference>
<proteinExistence type="predicted"/>
<dbReference type="Proteomes" id="UP000289821">
    <property type="component" value="Unassembled WGS sequence"/>
</dbReference>
<dbReference type="PROSITE" id="PS01124">
    <property type="entry name" value="HTH_ARAC_FAMILY_2"/>
    <property type="match status" value="1"/>
</dbReference>
<dbReference type="PANTHER" id="PTHR47893">
    <property type="entry name" value="REGULATORY PROTEIN PCHR"/>
    <property type="match status" value="1"/>
</dbReference>
<evidence type="ECO:0000313" key="6">
    <source>
        <dbReference type="EMBL" id="RXG13126.1"/>
    </source>
</evidence>
<dbReference type="InterPro" id="IPR009057">
    <property type="entry name" value="Homeodomain-like_sf"/>
</dbReference>
<keyword evidence="7" id="KW-1185">Reference proteome</keyword>
<dbReference type="InterPro" id="IPR020449">
    <property type="entry name" value="Tscrpt_reg_AraC-type_HTH"/>
</dbReference>
<feature type="domain" description="HAMP" evidence="5">
    <location>
        <begin position="2"/>
        <end position="55"/>
    </location>
</feature>
<dbReference type="SUPFAM" id="SSF46689">
    <property type="entry name" value="Homeodomain-like"/>
    <property type="match status" value="1"/>
</dbReference>
<dbReference type="EMBL" id="QOVI01000005">
    <property type="protein sequence ID" value="RXG13126.1"/>
    <property type="molecule type" value="Genomic_DNA"/>
</dbReference>
<evidence type="ECO:0000313" key="7">
    <source>
        <dbReference type="Proteomes" id="UP000289821"/>
    </source>
</evidence>
<dbReference type="InterPro" id="IPR003660">
    <property type="entry name" value="HAMP_dom"/>
</dbReference>
<dbReference type="InterPro" id="IPR018062">
    <property type="entry name" value="HTH_AraC-typ_CS"/>
</dbReference>
<dbReference type="GO" id="GO:0007165">
    <property type="term" value="P:signal transduction"/>
    <property type="evidence" value="ECO:0007669"/>
    <property type="project" value="InterPro"/>
</dbReference>